<name>A0A6G0WP27_9STRA</name>
<organism evidence="1 2">
    <name type="scientific">Aphanomyces euteiches</name>
    <dbReference type="NCBI Taxonomy" id="100861"/>
    <lineage>
        <taxon>Eukaryota</taxon>
        <taxon>Sar</taxon>
        <taxon>Stramenopiles</taxon>
        <taxon>Oomycota</taxon>
        <taxon>Saprolegniomycetes</taxon>
        <taxon>Saprolegniales</taxon>
        <taxon>Verrucalvaceae</taxon>
        <taxon>Aphanomyces</taxon>
    </lineage>
</organism>
<keyword evidence="2" id="KW-1185">Reference proteome</keyword>
<sequence length="111" mass="13258">MKLNPKTLVSKSEVKRLRKQRQFRAKKQAKLLKQFRRVEKDTKADKIHQDLVNTLHHVQRINKKFEDIILTDFSEQDKKFKKIIQSLLHQVNTLTESSLQILDHTVPLEIF</sequence>
<proteinExistence type="predicted"/>
<protein>
    <recommendedName>
        <fullName evidence="3">BZIP domain-containing protein</fullName>
    </recommendedName>
</protein>
<dbReference type="VEuPathDB" id="FungiDB:AeMF1_004284"/>
<evidence type="ECO:0008006" key="3">
    <source>
        <dbReference type="Google" id="ProtNLM"/>
    </source>
</evidence>
<dbReference type="EMBL" id="VJMJ01000167">
    <property type="protein sequence ID" value="KAF0729146.1"/>
    <property type="molecule type" value="Genomic_DNA"/>
</dbReference>
<dbReference type="AlphaFoldDB" id="A0A6G0WP27"/>
<comment type="caution">
    <text evidence="1">The sequence shown here is derived from an EMBL/GenBank/DDBJ whole genome shotgun (WGS) entry which is preliminary data.</text>
</comment>
<evidence type="ECO:0000313" key="2">
    <source>
        <dbReference type="Proteomes" id="UP000481153"/>
    </source>
</evidence>
<gene>
    <name evidence="1" type="ORF">Ae201684_013124</name>
</gene>
<accession>A0A6G0WP27</accession>
<evidence type="ECO:0000313" key="1">
    <source>
        <dbReference type="EMBL" id="KAF0729146.1"/>
    </source>
</evidence>
<reference evidence="1 2" key="1">
    <citation type="submission" date="2019-07" db="EMBL/GenBank/DDBJ databases">
        <title>Genomics analysis of Aphanomyces spp. identifies a new class of oomycete effector associated with host adaptation.</title>
        <authorList>
            <person name="Gaulin E."/>
        </authorList>
    </citation>
    <scope>NUCLEOTIDE SEQUENCE [LARGE SCALE GENOMIC DNA]</scope>
    <source>
        <strain evidence="1 2">ATCC 201684</strain>
    </source>
</reference>
<dbReference type="Proteomes" id="UP000481153">
    <property type="component" value="Unassembled WGS sequence"/>
</dbReference>